<dbReference type="InterPro" id="IPR034085">
    <property type="entry name" value="TOG"/>
</dbReference>
<feature type="domain" description="TOG" evidence="6">
    <location>
        <begin position="497"/>
        <end position="703"/>
    </location>
</feature>
<protein>
    <recommendedName>
        <fullName evidence="6">TOG domain-containing protein</fullName>
    </recommendedName>
</protein>
<feature type="region of interest" description="Disordered" evidence="4">
    <location>
        <begin position="2006"/>
        <end position="2071"/>
    </location>
</feature>
<feature type="region of interest" description="Disordered" evidence="4">
    <location>
        <begin position="458"/>
        <end position="486"/>
    </location>
</feature>
<accession>A0A0E0JQ95</accession>
<dbReference type="HOGENOM" id="CLU_000539_1_0_1"/>
<dbReference type="EnsemblPlants" id="OPUNC01G34010.3">
    <property type="protein sequence ID" value="OPUNC01G34010.3"/>
    <property type="gene ID" value="OPUNC01G34010"/>
</dbReference>
<dbReference type="GO" id="GO:0061863">
    <property type="term" value="F:microtubule plus end polymerase"/>
    <property type="evidence" value="ECO:0007669"/>
    <property type="project" value="InterPro"/>
</dbReference>
<feature type="domain" description="TOG" evidence="6">
    <location>
        <begin position="1"/>
        <end position="190"/>
    </location>
</feature>
<dbReference type="OMA" id="NWKERKE"/>
<feature type="region of interest" description="Disordered" evidence="4">
    <location>
        <begin position="1922"/>
        <end position="1941"/>
    </location>
</feature>
<feature type="region of interest" description="Disordered" evidence="4">
    <location>
        <begin position="746"/>
        <end position="771"/>
    </location>
</feature>
<keyword evidence="2" id="KW-0963">Cytoplasm</keyword>
<feature type="domain" description="TOG" evidence="6">
    <location>
        <begin position="782"/>
        <end position="968"/>
    </location>
</feature>
<name>A0A0E0JQ95_ORYPU</name>
<dbReference type="Pfam" id="PF21041">
    <property type="entry name" value="XMAP215_CLASP_TOG"/>
    <property type="match status" value="4"/>
</dbReference>
<feature type="domain" description="TOG" evidence="6">
    <location>
        <begin position="1306"/>
        <end position="1549"/>
    </location>
</feature>
<keyword evidence="5" id="KW-0812">Transmembrane</keyword>
<keyword evidence="3" id="KW-0206">Cytoskeleton</keyword>
<evidence type="ECO:0000256" key="5">
    <source>
        <dbReference type="SAM" id="Phobius"/>
    </source>
</evidence>
<dbReference type="eggNOG" id="KOG1820">
    <property type="taxonomic scope" value="Eukaryota"/>
</dbReference>
<dbReference type="FunFam" id="1.25.10.10:FF:000155">
    <property type="entry name" value="Protein MOR1"/>
    <property type="match status" value="1"/>
</dbReference>
<comment type="subcellular location">
    <subcellularLocation>
        <location evidence="1">Cytoplasm</location>
        <location evidence="1">Cytoskeleton</location>
    </subcellularLocation>
</comment>
<dbReference type="STRING" id="4537.A0A0E0JQ95"/>
<keyword evidence="5" id="KW-0472">Membrane</keyword>
<dbReference type="GO" id="GO:0030951">
    <property type="term" value="P:establishment or maintenance of microtubule cytoskeleton polarity"/>
    <property type="evidence" value="ECO:0007669"/>
    <property type="project" value="InterPro"/>
</dbReference>
<keyword evidence="5" id="KW-1133">Transmembrane helix</keyword>
<dbReference type="GO" id="GO:0005856">
    <property type="term" value="C:cytoskeleton"/>
    <property type="evidence" value="ECO:0007669"/>
    <property type="project" value="UniProtKB-SubCell"/>
</dbReference>
<dbReference type="FunFam" id="1.25.10.10:FF:000165">
    <property type="entry name" value="Protein MOR1"/>
    <property type="match status" value="1"/>
</dbReference>
<evidence type="ECO:0000256" key="4">
    <source>
        <dbReference type="SAM" id="MobiDB-lite"/>
    </source>
</evidence>
<evidence type="ECO:0000256" key="3">
    <source>
        <dbReference type="ARBA" id="ARBA00023212"/>
    </source>
</evidence>
<dbReference type="Gene3D" id="1.25.10.10">
    <property type="entry name" value="Leucine-rich Repeat Variant"/>
    <property type="match status" value="7"/>
</dbReference>
<feature type="compositionally biased region" description="Basic and acidic residues" evidence="4">
    <location>
        <begin position="2054"/>
        <end position="2067"/>
    </location>
</feature>
<dbReference type="InterPro" id="IPR016024">
    <property type="entry name" value="ARM-type_fold"/>
</dbReference>
<dbReference type="PANTHER" id="PTHR12609">
    <property type="entry name" value="MICROTUBULE ASSOCIATED PROTEIN XMAP215"/>
    <property type="match status" value="1"/>
</dbReference>
<dbReference type="Proteomes" id="UP000026962">
    <property type="component" value="Chromosome 1"/>
</dbReference>
<feature type="domain" description="TOG" evidence="6">
    <location>
        <begin position="990"/>
        <end position="1222"/>
    </location>
</feature>
<dbReference type="GO" id="GO:0046785">
    <property type="term" value="P:microtubule polymerization"/>
    <property type="evidence" value="ECO:0007669"/>
    <property type="project" value="InterPro"/>
</dbReference>
<keyword evidence="8" id="KW-1185">Reference proteome</keyword>
<proteinExistence type="predicted"/>
<dbReference type="InterPro" id="IPR045110">
    <property type="entry name" value="XMAP215"/>
</dbReference>
<feature type="compositionally biased region" description="Pro residues" evidence="4">
    <location>
        <begin position="2018"/>
        <end position="2032"/>
    </location>
</feature>
<evidence type="ECO:0000259" key="6">
    <source>
        <dbReference type="SMART" id="SM01349"/>
    </source>
</evidence>
<evidence type="ECO:0000256" key="2">
    <source>
        <dbReference type="ARBA" id="ARBA00022490"/>
    </source>
</evidence>
<reference evidence="7" key="1">
    <citation type="submission" date="2015-04" db="UniProtKB">
        <authorList>
            <consortium name="EnsemblPlants"/>
        </authorList>
    </citation>
    <scope>IDENTIFICATION</scope>
</reference>
<dbReference type="FunFam" id="1.25.10.10:FF:000019">
    <property type="entry name" value="Cytoskeleton-associated protein 5"/>
    <property type="match status" value="1"/>
</dbReference>
<dbReference type="GO" id="GO:0007051">
    <property type="term" value="P:spindle organization"/>
    <property type="evidence" value="ECO:0007669"/>
    <property type="project" value="InterPro"/>
</dbReference>
<dbReference type="SMART" id="SM01349">
    <property type="entry name" value="TOG"/>
    <property type="match status" value="6"/>
</dbReference>
<evidence type="ECO:0000256" key="1">
    <source>
        <dbReference type="ARBA" id="ARBA00004245"/>
    </source>
</evidence>
<feature type="domain" description="TOG" evidence="6">
    <location>
        <begin position="226"/>
        <end position="456"/>
    </location>
</feature>
<organism evidence="7">
    <name type="scientific">Oryza punctata</name>
    <name type="common">Red rice</name>
    <dbReference type="NCBI Taxonomy" id="4537"/>
    <lineage>
        <taxon>Eukaryota</taxon>
        <taxon>Viridiplantae</taxon>
        <taxon>Streptophyta</taxon>
        <taxon>Embryophyta</taxon>
        <taxon>Tracheophyta</taxon>
        <taxon>Spermatophyta</taxon>
        <taxon>Magnoliopsida</taxon>
        <taxon>Liliopsida</taxon>
        <taxon>Poales</taxon>
        <taxon>Poaceae</taxon>
        <taxon>BOP clade</taxon>
        <taxon>Oryzoideae</taxon>
        <taxon>Oryzeae</taxon>
        <taxon>Oryzinae</taxon>
        <taxon>Oryza</taxon>
    </lineage>
</organism>
<sequence>MSAEDERLLMEAKRLPWDERLQHKSWEVRRDANIDLAALCDSITDPKDARLRELGPLFQNSVADWNAPVREKALDALLAFQRASDADASRYAKEICDAIVAKCLTGRPRVVEKAQATLLLWVGLDAAEVFVNDGCNLWKCYKLETTPTPYLKQVLNDLHVVVRGLKEDNTESKASLVSARAQIDKLMIAPNAVADWRRKLKIRLRSVGRRRRQRRRWWWWRRRPAMSTEDEKLLKEAKKLPWDERLQHKNWKVRNDANIDLAALCDSITDPKDARLREFGPLFKKTVADSNAPVQEKALDALLAFQRAADADASRYAKEVCDAIVAKCLTGRPKTVEKAQAAFLLWVELEAAEESMEKAVKNKVAKAVVPAIDVMFQALSEFGAKVVTPKKILKMLPELFDHPDQNVRASSKGLTLELCRWIGKEPVKAILFEKMRDTMKKELEAELANVSGIAKPTRKIRSEQEKELEEEVVPEAAGTNNSEEAVPEAPMEIDEYDLVDPVDILTPLEKSGFWDGVKATKWSERRDAVAELTKLASTKKIAPGDFHEICRTLKKLVTDVNLAVSVEATQAIGNLAKGLRTHFSGNSREKLKEKKPTMTEALSQTLQAMHKSGCITLLDVIEDVRVAVKNKVPLVRSLTLNWVAFCIETSNKATVLKLHKEYVPICMEMVGMKPLERSLEKLDDVRKKKLSDMIGSASDTALSSGTVAASNTGVGTSAREVMDSSSMRRSAASMLSGKKPVQAVAATKKSGPAKSATAKKTDGGPQSKASAAPVIEDVEPSEMSLEEIEEKLNSVIKTEIISQLKSTVWKERLEAISMLKQEVESLTELDKSAELLVRLLSAVPGWSEKNVQVQQQVIEVITYIASTLYKIMKEHKNPKVLSEGILWMVSAIEDFGISNLKLKDTIDFCKDIGLQSSAAATRNATIKLIGVLHKFVGPDIKGFLSDVKPALLSTLDAEYEKNPFEGTASAPKRTIRAADAVSSASSATSDGLPREDISAKITPTLLKNLGSPDWKLRLESIDAVNKIVEEAHKRIQPTGTVELFTALRARLYDSNKNLVMATLSTIGGLASAMGPAVEKSSKGILADVLKCFGDNKKHMRECTLTALDSWVAAAQLDKMVPYITVTLGDQKTGSEGRKDLFDWLSKHVSNMSDPSEALPLLKPSASSLMDKSSEVRKAAESFMNEILKICGQDVVAKNLKDLPSPTLAIVAERLKLPTVHEGFSDSVKMVTTSMSLPSKAGSKNNKHGPNDRGSNVSKAVSQRGIPARSSVTMISSQDSLQSQALFNIKDSNKEERERRVLVRKFKFEEPRREQIDELKIELFKHFREDVSLRLWNSDFKRQIDGIELLQKALPSSRKEVIELLDILLRWFVLRFCESNTTCLLKVLDFLPELFDVLKDQSYMLTEAEAAIFLPCLVEKSGHNIEKVREKMGELIKQMVNIYSLPKLLPYILEGLRSKNNRTRIECVDIIGYFMDHHGTEVSGLLKNLPSVAALTAERDGEIRKAALNTLATAYKNLGDDVWRYVGKLSDAQRSMLDDRFKWKAREMDKRREGRPGDARAALRRSVRENGSDIAEQSGEVVSRSMAGSMISRENFGYSDAHMVPRQMVTATPGPADWREALDIVALGLPEQSVEGMKVICHELTQAVDPESSVLDDLIKEADRLVSCLAVMVPKTFNFSLSGASSRSCKYVLNTLMQTFQIKRLAHAVKEGTLDNLITELLLWLLDERVPLMDDGSQLLKALNVLMLKILVCIFIFMLCLVATCSFLMDNAERTSSFIVLINLLRPLDPSRWPSPTPPESLAVKNQKFSDLVVKCLIKLTKVLQSTIYEVDLDRILQSIHIYLQELGMEEIRRRAGADDKPLRMVKTVLHELVKLRGTAIKGHLSMVPIDAEPQPIILAYIDLNLQTLAAARMLTPSGTMGQTHWGDAASNNPNPSTHSTDAQLKQELAAVFKKIGDKQTCTIGLYELYRITQLYPKVDIFAQLQNASEAFRTYIRDGLAQVEKNAAAGRTPSSLPLSTPPPIAPIPSPKFAPSPVHTKSINSKTDSNEDDAGDDTHPFRGQGEIDNRLQTTNLQTDRYQSSGTLDALRERMKSIQAAAVGANFDGVQARPLPSMNGNTLHGGTRLDADPQTQNIIPPMDERALSGLQARMERLKSGSMEPL</sequence>
<reference evidence="7" key="2">
    <citation type="submission" date="2018-05" db="EMBL/GenBank/DDBJ databases">
        <title>OpunRS2 (Oryza punctata Reference Sequence Version 2).</title>
        <authorList>
            <person name="Zhang J."/>
            <person name="Kudrna D."/>
            <person name="Lee S."/>
            <person name="Talag J."/>
            <person name="Welchert J."/>
            <person name="Wing R.A."/>
        </authorList>
    </citation>
    <scope>NUCLEOTIDE SEQUENCE [LARGE SCALE GENOMIC DNA]</scope>
</reference>
<dbReference type="InterPro" id="IPR011989">
    <property type="entry name" value="ARM-like"/>
</dbReference>
<dbReference type="InterPro" id="IPR048491">
    <property type="entry name" value="XMAP215_CLASP_TOG"/>
</dbReference>
<feature type="transmembrane region" description="Helical" evidence="5">
    <location>
        <begin position="1745"/>
        <end position="1768"/>
    </location>
</feature>
<dbReference type="FunFam" id="1.25.10.10:FF:000121">
    <property type="entry name" value="Protein MOR1"/>
    <property type="match status" value="1"/>
</dbReference>
<dbReference type="GO" id="GO:0051010">
    <property type="term" value="F:microtubule plus-end binding"/>
    <property type="evidence" value="ECO:0007669"/>
    <property type="project" value="InterPro"/>
</dbReference>
<feature type="region of interest" description="Disordered" evidence="4">
    <location>
        <begin position="1234"/>
        <end position="1262"/>
    </location>
</feature>
<feature type="compositionally biased region" description="Polar residues" evidence="4">
    <location>
        <begin position="1929"/>
        <end position="1941"/>
    </location>
</feature>
<dbReference type="Gramene" id="OPUNC01G34010.3">
    <property type="protein sequence ID" value="OPUNC01G34010.3"/>
    <property type="gene ID" value="OPUNC01G34010"/>
</dbReference>
<evidence type="ECO:0000313" key="7">
    <source>
        <dbReference type="EnsemblPlants" id="OPUNC01G34010.3"/>
    </source>
</evidence>
<dbReference type="SUPFAM" id="SSF48371">
    <property type="entry name" value="ARM repeat"/>
    <property type="match status" value="3"/>
</dbReference>
<evidence type="ECO:0000313" key="8">
    <source>
        <dbReference type="Proteomes" id="UP000026962"/>
    </source>
</evidence>